<dbReference type="PROSITE" id="PS01124">
    <property type="entry name" value="HTH_ARAC_FAMILY_2"/>
    <property type="match status" value="1"/>
</dbReference>
<dbReference type="InterPro" id="IPR029062">
    <property type="entry name" value="Class_I_gatase-like"/>
</dbReference>
<evidence type="ECO:0000256" key="1">
    <source>
        <dbReference type="ARBA" id="ARBA00023015"/>
    </source>
</evidence>
<keyword evidence="2" id="KW-0238">DNA-binding</keyword>
<organism evidence="5 6">
    <name type="scientific">Marinomonas phaeophyticola</name>
    <dbReference type="NCBI Taxonomy" id="3004091"/>
    <lineage>
        <taxon>Bacteria</taxon>
        <taxon>Pseudomonadati</taxon>
        <taxon>Pseudomonadota</taxon>
        <taxon>Gammaproteobacteria</taxon>
        <taxon>Oceanospirillales</taxon>
        <taxon>Oceanospirillaceae</taxon>
        <taxon>Marinomonas</taxon>
    </lineage>
</organism>
<dbReference type="InterPro" id="IPR018060">
    <property type="entry name" value="HTH_AraC"/>
</dbReference>
<sequence>MDDTRIMSFLLVPGFALTSFSLSIEVLSVANSLLSYDAYHVHLYGEKSLVKQTAVTSSNGIPIQIEGDITSCKQTDTLFICAYLGAENFSQVETCKQIKSLYRQQSRMACLSSGSFILAKCGLLKGKKCTVYNEQAISFKEMYPDIDIQNTIFSVDGKILSCAGGTSALDMMLYIITQDYGKAFAQDVSEIFLQDRVRSFDEIQKSQRYLLLKEKSPLLAAAVEIMDENLSLTISIEEISHQIGTTPRNLEKIFQRNLSTTPKKYYLDIRLKESLHLLENTNISITGISQLTGFSSQSYFSQCFKERYNSSPQKIRSNTA</sequence>
<dbReference type="CDD" id="cd03136">
    <property type="entry name" value="GATase1_AraC_ArgR_like"/>
    <property type="match status" value="1"/>
</dbReference>
<dbReference type="RefSeq" id="WP_269127092.1">
    <property type="nucleotide sequence ID" value="NZ_JAPUBN010000019.1"/>
</dbReference>
<gene>
    <name evidence="5" type="ORF">O1D97_15610</name>
</gene>
<reference evidence="5" key="1">
    <citation type="submission" date="2022-12" db="EMBL/GenBank/DDBJ databases">
        <title>Marinomonas 15G1-11 sp. nov, isolated from marine algae.</title>
        <authorList>
            <person name="Butt M."/>
            <person name="Choi D.G."/>
            <person name="Kim J.M."/>
            <person name="Lee J.K."/>
            <person name="Baek J.H."/>
            <person name="Jeon C.O."/>
        </authorList>
    </citation>
    <scope>NUCLEOTIDE SEQUENCE</scope>
    <source>
        <strain evidence="5">15G1-11</strain>
    </source>
</reference>
<dbReference type="InterPro" id="IPR018062">
    <property type="entry name" value="HTH_AraC-typ_CS"/>
</dbReference>
<protein>
    <submittedName>
        <fullName evidence="5">GlxA family transcriptional regulator</fullName>
    </submittedName>
</protein>
<keyword evidence="1" id="KW-0805">Transcription regulation</keyword>
<dbReference type="InterPro" id="IPR009057">
    <property type="entry name" value="Homeodomain-like_sf"/>
</dbReference>
<comment type="caution">
    <text evidence="5">The sequence shown here is derived from an EMBL/GenBank/DDBJ whole genome shotgun (WGS) entry which is preliminary data.</text>
</comment>
<name>A0ABT4JXQ3_9GAMM</name>
<dbReference type="InterPro" id="IPR052158">
    <property type="entry name" value="INH-QAR"/>
</dbReference>
<evidence type="ECO:0000313" key="5">
    <source>
        <dbReference type="EMBL" id="MCZ2723001.1"/>
    </source>
</evidence>
<evidence type="ECO:0000256" key="2">
    <source>
        <dbReference type="ARBA" id="ARBA00023125"/>
    </source>
</evidence>
<dbReference type="Gene3D" id="3.40.50.880">
    <property type="match status" value="1"/>
</dbReference>
<evidence type="ECO:0000259" key="4">
    <source>
        <dbReference type="PROSITE" id="PS01124"/>
    </source>
</evidence>
<dbReference type="PANTHER" id="PTHR43130:SF3">
    <property type="entry name" value="HTH-TYPE TRANSCRIPTIONAL REGULATOR RV1931C"/>
    <property type="match status" value="1"/>
</dbReference>
<keyword evidence="3" id="KW-0804">Transcription</keyword>
<dbReference type="InterPro" id="IPR002818">
    <property type="entry name" value="DJ-1/PfpI"/>
</dbReference>
<dbReference type="PROSITE" id="PS00041">
    <property type="entry name" value="HTH_ARAC_FAMILY_1"/>
    <property type="match status" value="1"/>
</dbReference>
<evidence type="ECO:0000256" key="3">
    <source>
        <dbReference type="ARBA" id="ARBA00023163"/>
    </source>
</evidence>
<dbReference type="PRINTS" id="PR00032">
    <property type="entry name" value="HTHARAC"/>
</dbReference>
<evidence type="ECO:0000313" key="6">
    <source>
        <dbReference type="Proteomes" id="UP001149719"/>
    </source>
</evidence>
<dbReference type="InterPro" id="IPR020449">
    <property type="entry name" value="Tscrpt_reg_AraC-type_HTH"/>
</dbReference>
<dbReference type="SUPFAM" id="SSF46689">
    <property type="entry name" value="Homeodomain-like"/>
    <property type="match status" value="2"/>
</dbReference>
<accession>A0ABT4JXQ3</accession>
<dbReference type="Proteomes" id="UP001149719">
    <property type="component" value="Unassembled WGS sequence"/>
</dbReference>
<dbReference type="SMART" id="SM00342">
    <property type="entry name" value="HTH_ARAC"/>
    <property type="match status" value="1"/>
</dbReference>
<dbReference type="Pfam" id="PF01965">
    <property type="entry name" value="DJ-1_PfpI"/>
    <property type="match status" value="1"/>
</dbReference>
<dbReference type="SUPFAM" id="SSF52317">
    <property type="entry name" value="Class I glutamine amidotransferase-like"/>
    <property type="match status" value="1"/>
</dbReference>
<proteinExistence type="predicted"/>
<dbReference type="EMBL" id="JAPUBN010000019">
    <property type="protein sequence ID" value="MCZ2723001.1"/>
    <property type="molecule type" value="Genomic_DNA"/>
</dbReference>
<dbReference type="PANTHER" id="PTHR43130">
    <property type="entry name" value="ARAC-FAMILY TRANSCRIPTIONAL REGULATOR"/>
    <property type="match status" value="1"/>
</dbReference>
<keyword evidence="6" id="KW-1185">Reference proteome</keyword>
<dbReference type="Gene3D" id="1.10.10.60">
    <property type="entry name" value="Homeodomain-like"/>
    <property type="match status" value="1"/>
</dbReference>
<feature type="domain" description="HTH araC/xylS-type" evidence="4">
    <location>
        <begin position="220"/>
        <end position="318"/>
    </location>
</feature>
<dbReference type="Pfam" id="PF12833">
    <property type="entry name" value="HTH_18"/>
    <property type="match status" value="1"/>
</dbReference>